<keyword evidence="2" id="KW-0472">Membrane</keyword>
<reference evidence="3 4" key="1">
    <citation type="journal article" date="2009" name="Genome Res.">
        <title>Complete genome of the cellulolytic thermophile Acidothermus cellulolyticus 11B provides insights into its ecophysiological and evolutionary adaptations.</title>
        <authorList>
            <person name="Barabote R.D."/>
            <person name="Xie G."/>
            <person name="Leu D.H."/>
            <person name="Normand P."/>
            <person name="Necsulea A."/>
            <person name="Daubin V."/>
            <person name="Medigue C."/>
            <person name="Adney W.S."/>
            <person name="Xu X.C."/>
            <person name="Lapidus A."/>
            <person name="Parales R.E."/>
            <person name="Detter C."/>
            <person name="Pujic P."/>
            <person name="Bruce D."/>
            <person name="Lavire C."/>
            <person name="Challacombe J.F."/>
            <person name="Brettin T.S."/>
            <person name="Berry A.M."/>
        </authorList>
    </citation>
    <scope>NUCLEOTIDE SEQUENCE [LARGE SCALE GENOMIC DNA]</scope>
    <source>
        <strain evidence="4">ATCC 43068 / DSM 8971 / 11B</strain>
    </source>
</reference>
<evidence type="ECO:0000256" key="1">
    <source>
        <dbReference type="SAM" id="MobiDB-lite"/>
    </source>
</evidence>
<evidence type="ECO:0000256" key="2">
    <source>
        <dbReference type="SAM" id="Phobius"/>
    </source>
</evidence>
<dbReference type="KEGG" id="ace:Acel_0011"/>
<evidence type="ECO:0000313" key="3">
    <source>
        <dbReference type="EMBL" id="ABK51787.1"/>
    </source>
</evidence>
<organism evidence="3 4">
    <name type="scientific">Acidothermus cellulolyticus (strain ATCC 43068 / DSM 8971 / 11B)</name>
    <dbReference type="NCBI Taxonomy" id="351607"/>
    <lineage>
        <taxon>Bacteria</taxon>
        <taxon>Bacillati</taxon>
        <taxon>Actinomycetota</taxon>
        <taxon>Actinomycetes</taxon>
        <taxon>Acidothermales</taxon>
        <taxon>Acidothermaceae</taxon>
        <taxon>Acidothermus</taxon>
    </lineage>
</organism>
<dbReference type="Proteomes" id="UP000008221">
    <property type="component" value="Chromosome"/>
</dbReference>
<dbReference type="AlphaFoldDB" id="A0LQS7"/>
<sequence length="172" mass="18073">MGEALVVGRWGMGKLPDDQREVAMRVSVLSRGTAARELSARGAQQVASQLDRARAFVADRVLPTAATWVRTAQAASGPIRQEAVRRTRLVGRALRGMDGAVVAPAPRRRWPMAAVFLGIGSAIGAAVAWVLQAGKPVQLAPYPAPPRVDDSAGMNGTGEQPASVAHDESDSD</sequence>
<keyword evidence="2" id="KW-1133">Transmembrane helix</keyword>
<dbReference type="EMBL" id="CP000481">
    <property type="protein sequence ID" value="ABK51787.1"/>
    <property type="molecule type" value="Genomic_DNA"/>
</dbReference>
<protein>
    <submittedName>
        <fullName evidence="3">Uncharacterized protein</fullName>
    </submittedName>
</protein>
<gene>
    <name evidence="3" type="ordered locus">Acel_0011</name>
</gene>
<dbReference type="STRING" id="351607.Acel_0011"/>
<evidence type="ECO:0000313" key="4">
    <source>
        <dbReference type="Proteomes" id="UP000008221"/>
    </source>
</evidence>
<keyword evidence="4" id="KW-1185">Reference proteome</keyword>
<feature type="region of interest" description="Disordered" evidence="1">
    <location>
        <begin position="140"/>
        <end position="172"/>
    </location>
</feature>
<proteinExistence type="predicted"/>
<dbReference type="HOGENOM" id="CLU_1551943_0_0_11"/>
<accession>A0LQS7</accession>
<name>A0LQS7_ACIC1</name>
<dbReference type="InParanoid" id="A0LQS7"/>
<keyword evidence="2" id="KW-0812">Transmembrane</keyword>
<feature type="transmembrane region" description="Helical" evidence="2">
    <location>
        <begin position="113"/>
        <end position="131"/>
    </location>
</feature>